<feature type="domain" description="Orn/DAP/Arg decarboxylase 2 N-terminal" evidence="3">
    <location>
        <begin position="137"/>
        <end position="323"/>
    </location>
</feature>
<evidence type="ECO:0000259" key="3">
    <source>
        <dbReference type="Pfam" id="PF02784"/>
    </source>
</evidence>
<organism evidence="4 5">
    <name type="scientific">Niabella ginsengisoli</name>
    <dbReference type="NCBI Taxonomy" id="522298"/>
    <lineage>
        <taxon>Bacteria</taxon>
        <taxon>Pseudomonadati</taxon>
        <taxon>Bacteroidota</taxon>
        <taxon>Chitinophagia</taxon>
        <taxon>Chitinophagales</taxon>
        <taxon>Chitinophagaceae</taxon>
        <taxon>Niabella</taxon>
    </lineage>
</organism>
<comment type="caution">
    <text evidence="4">The sequence shown here is derived from an EMBL/GenBank/DDBJ whole genome shotgun (WGS) entry which is preliminary data.</text>
</comment>
<dbReference type="Gene3D" id="3.20.20.10">
    <property type="entry name" value="Alanine racemase"/>
    <property type="match status" value="1"/>
</dbReference>
<keyword evidence="2" id="KW-0663">Pyridoxal phosphate</keyword>
<comment type="cofactor">
    <cofactor evidence="1">
        <name>pyridoxal 5'-phosphate</name>
        <dbReference type="ChEBI" id="CHEBI:597326"/>
    </cofactor>
</comment>
<dbReference type="EMBL" id="JAKWBL010000004">
    <property type="protein sequence ID" value="MCH5600769.1"/>
    <property type="molecule type" value="Genomic_DNA"/>
</dbReference>
<reference evidence="4 5" key="1">
    <citation type="submission" date="2022-02" db="EMBL/GenBank/DDBJ databases">
        <authorList>
            <person name="Min J."/>
        </authorList>
    </citation>
    <scope>NUCLEOTIDE SEQUENCE [LARGE SCALE GENOMIC DNA]</scope>
    <source>
        <strain evidence="4 5">GR10-1</strain>
    </source>
</reference>
<evidence type="ECO:0000256" key="2">
    <source>
        <dbReference type="ARBA" id="ARBA00022898"/>
    </source>
</evidence>
<dbReference type="Gene3D" id="2.40.37.10">
    <property type="entry name" value="Lyase, Ornithine Decarboxylase, Chain A, domain 1"/>
    <property type="match status" value="1"/>
</dbReference>
<dbReference type="PANTHER" id="PTHR43295">
    <property type="entry name" value="ARGININE DECARBOXYLASE"/>
    <property type="match status" value="1"/>
</dbReference>
<accession>A0ABS9SRL8</accession>
<evidence type="ECO:0000256" key="1">
    <source>
        <dbReference type="ARBA" id="ARBA00001933"/>
    </source>
</evidence>
<evidence type="ECO:0000313" key="5">
    <source>
        <dbReference type="Proteomes" id="UP001202248"/>
    </source>
</evidence>
<dbReference type="Pfam" id="PF02784">
    <property type="entry name" value="Orn_Arg_deC_N"/>
    <property type="match status" value="1"/>
</dbReference>
<dbReference type="SUPFAM" id="SSF50621">
    <property type="entry name" value="Alanine racemase C-terminal domain-like"/>
    <property type="match status" value="1"/>
</dbReference>
<dbReference type="InterPro" id="IPR002985">
    <property type="entry name" value="Arg_decrbxlase"/>
</dbReference>
<gene>
    <name evidence="4" type="ORF">MKP09_24050</name>
</gene>
<dbReference type="InterPro" id="IPR009006">
    <property type="entry name" value="Ala_racemase/Decarboxylase_C"/>
</dbReference>
<sequence>MPVHPALWQMNNSYLGLVEQTFNFPQENIEVKNGDLIFNGIDYKALVKKYGTPLKVSYLPKIGININKAKQYFANAMKKYKYEGKYFYTYCTKSSHFSFVVGEALKHNIHLETSYAYDIDIINQLYKRRKITKDISIVCNGFKQKNYTSRIAKLINSGFKNVIPVLDNKEELNMYKRSVKSKDPFKIGIRIAVEEEPTFPFYTSRLGIRAKDVLEFYVDEIEGNEDKFQLKMLHIFLNKGIKDDIYYWSELRKSINLYCQLRKICPELDSLNIGGGFPIKHSLAFDYDYQFMINEIISNIKSACKKAKVPVPNIYTEFGSYTVGESMAHIYSVIGEKRQNDRETWYMIDSSFITTLPDTWGIGERFLMLPINKWENEYQRVVLGGITCDGHDYYDSEEHINEVFLPKIKNDNGVGGLGVLSIDPTRKPEEEKDKEPLYVGFFHTGAYQDQISGYGGIKHCLIPSPKHVIIEYDKNGNLEEWVYAKEQSAQSMLKILGYLR</sequence>
<evidence type="ECO:0000313" key="4">
    <source>
        <dbReference type="EMBL" id="MCH5600769.1"/>
    </source>
</evidence>
<dbReference type="PANTHER" id="PTHR43295:SF9">
    <property type="entry name" value="BIOSYNTHETIC ARGININE DECARBOXYLASE"/>
    <property type="match status" value="1"/>
</dbReference>
<dbReference type="SUPFAM" id="SSF51419">
    <property type="entry name" value="PLP-binding barrel"/>
    <property type="match status" value="1"/>
</dbReference>
<protein>
    <submittedName>
        <fullName evidence="4">Arginine decarboxylase</fullName>
    </submittedName>
</protein>
<dbReference type="Proteomes" id="UP001202248">
    <property type="component" value="Unassembled WGS sequence"/>
</dbReference>
<dbReference type="InterPro" id="IPR029066">
    <property type="entry name" value="PLP-binding_barrel"/>
</dbReference>
<keyword evidence="5" id="KW-1185">Reference proteome</keyword>
<dbReference type="InterPro" id="IPR022644">
    <property type="entry name" value="De-COase2_N"/>
</dbReference>
<proteinExistence type="predicted"/>
<name>A0ABS9SRL8_9BACT</name>